<proteinExistence type="predicted"/>
<protein>
    <submittedName>
        <fullName evidence="1">Uncharacterized protein</fullName>
    </submittedName>
</protein>
<keyword evidence="2" id="KW-1185">Reference proteome</keyword>
<sequence length="291" mass="31649">MTKDKEITSVCHFPRLPSDPLSAAQCPSARVTFPSSGGTHLPGVCIPAAPSRCKHKIMYSQLGFTNICLKPDAVQGGGSTIQCDTSTGLVSGIHAADVSPVAFVFAVNDNAFVLVNCHIPNTSVLTHLLVTLSLTDYTGALQITAQSVKSNDLPSLVTPVQSDQVETEPHVNGTQKQADLCEDVIDLPRRTHFNTHFNTLCSAGEQMPTLMTKGKFQDLLKLYVPPTQKETFFSRQCSQWKMSIQDESLRNLMLTSSPDNDIIPSVCPDEVNSADGKRKQKISETEIVNTF</sequence>
<organism evidence="1 2">
    <name type="scientific">Zosterops borbonicus</name>
    <dbReference type="NCBI Taxonomy" id="364589"/>
    <lineage>
        <taxon>Eukaryota</taxon>
        <taxon>Metazoa</taxon>
        <taxon>Chordata</taxon>
        <taxon>Craniata</taxon>
        <taxon>Vertebrata</taxon>
        <taxon>Euteleostomi</taxon>
        <taxon>Archelosauria</taxon>
        <taxon>Archosauria</taxon>
        <taxon>Dinosauria</taxon>
        <taxon>Saurischia</taxon>
        <taxon>Theropoda</taxon>
        <taxon>Coelurosauria</taxon>
        <taxon>Aves</taxon>
        <taxon>Neognathae</taxon>
        <taxon>Neoaves</taxon>
        <taxon>Telluraves</taxon>
        <taxon>Australaves</taxon>
        <taxon>Passeriformes</taxon>
        <taxon>Sylvioidea</taxon>
        <taxon>Zosteropidae</taxon>
        <taxon>Zosterops</taxon>
    </lineage>
</organism>
<dbReference type="EMBL" id="SWJQ01000036">
    <property type="protein sequence ID" value="TRZ24926.1"/>
    <property type="molecule type" value="Genomic_DNA"/>
</dbReference>
<comment type="caution">
    <text evidence="1">The sequence shown here is derived from an EMBL/GenBank/DDBJ whole genome shotgun (WGS) entry which is preliminary data.</text>
</comment>
<reference evidence="1" key="1">
    <citation type="submission" date="2019-04" db="EMBL/GenBank/DDBJ databases">
        <title>Genome assembly of Zosterops borbonicus 15179.</title>
        <authorList>
            <person name="Leroy T."/>
            <person name="Anselmetti Y."/>
            <person name="Tilak M.-K."/>
            <person name="Nabholz B."/>
        </authorList>
    </citation>
    <scope>NUCLEOTIDE SEQUENCE</scope>
    <source>
        <strain evidence="1">HGM_15179</strain>
        <tissue evidence="1">Muscle</tissue>
    </source>
</reference>
<gene>
    <name evidence="1" type="ORF">HGM15179_002147</name>
</gene>
<accession>A0A8K1GW48</accession>
<evidence type="ECO:0000313" key="2">
    <source>
        <dbReference type="Proteomes" id="UP000796761"/>
    </source>
</evidence>
<evidence type="ECO:0000313" key="1">
    <source>
        <dbReference type="EMBL" id="TRZ24926.1"/>
    </source>
</evidence>
<dbReference type="AlphaFoldDB" id="A0A8K1GW48"/>
<name>A0A8K1GW48_9PASS</name>
<dbReference type="Proteomes" id="UP000796761">
    <property type="component" value="Unassembled WGS sequence"/>
</dbReference>